<protein>
    <recommendedName>
        <fullName evidence="5">DEAD/DEAH-box helicase domain-containing protein</fullName>
    </recommendedName>
</protein>
<dbReference type="AlphaFoldDB" id="A0A1A9WG72"/>
<dbReference type="GO" id="GO:0005524">
    <property type="term" value="F:ATP binding"/>
    <property type="evidence" value="ECO:0007669"/>
    <property type="project" value="InterPro"/>
</dbReference>
<reference evidence="6" key="2">
    <citation type="submission" date="2020-05" db="UniProtKB">
        <authorList>
            <consortium name="EnsemblMetazoa"/>
        </authorList>
    </citation>
    <scope>IDENTIFICATION</scope>
    <source>
        <strain evidence="6">IAEA</strain>
    </source>
</reference>
<dbReference type="GO" id="GO:0003677">
    <property type="term" value="F:DNA binding"/>
    <property type="evidence" value="ECO:0007669"/>
    <property type="project" value="UniProtKB-KW"/>
</dbReference>
<sequence length="105" mass="11909">MELLQFSFGLTSFRPNQLQVINAALLRLDCFVLMPTGGGKSLRYQLLAIMTEGVTIVISPLKSLIVDEVNKLDSLDVIKIKVYKMIDKTQRTALRQYSRTLIFCI</sequence>
<evidence type="ECO:0000256" key="2">
    <source>
        <dbReference type="ARBA" id="ARBA00023125"/>
    </source>
</evidence>
<comment type="similarity">
    <text evidence="1">Belongs to the helicase family. RecQ subfamily.</text>
</comment>
<keyword evidence="3" id="KW-0413">Isomerase</keyword>
<name>A0A1A9WG72_9MUSC</name>
<evidence type="ECO:0000256" key="3">
    <source>
        <dbReference type="ARBA" id="ARBA00023235"/>
    </source>
</evidence>
<dbReference type="GO" id="GO:0005634">
    <property type="term" value="C:nucleus"/>
    <property type="evidence" value="ECO:0007669"/>
    <property type="project" value="TreeGrafter"/>
</dbReference>
<dbReference type="PANTHER" id="PTHR13710:SF153">
    <property type="entry name" value="RECQ-LIKE DNA HELICASE BLM"/>
    <property type="match status" value="1"/>
</dbReference>
<dbReference type="GO" id="GO:0043138">
    <property type="term" value="F:3'-5' DNA helicase activity"/>
    <property type="evidence" value="ECO:0007669"/>
    <property type="project" value="TreeGrafter"/>
</dbReference>
<evidence type="ECO:0000313" key="6">
    <source>
        <dbReference type="EnsemblMetazoa" id="GBRI018594-PA"/>
    </source>
</evidence>
<keyword evidence="2" id="KW-0238">DNA-binding</keyword>
<dbReference type="GO" id="GO:0005737">
    <property type="term" value="C:cytoplasm"/>
    <property type="evidence" value="ECO:0007669"/>
    <property type="project" value="TreeGrafter"/>
</dbReference>
<dbReference type="PANTHER" id="PTHR13710">
    <property type="entry name" value="DNA HELICASE RECQ FAMILY MEMBER"/>
    <property type="match status" value="1"/>
</dbReference>
<organism evidence="6 7">
    <name type="scientific">Glossina brevipalpis</name>
    <dbReference type="NCBI Taxonomy" id="37001"/>
    <lineage>
        <taxon>Eukaryota</taxon>
        <taxon>Metazoa</taxon>
        <taxon>Ecdysozoa</taxon>
        <taxon>Arthropoda</taxon>
        <taxon>Hexapoda</taxon>
        <taxon>Insecta</taxon>
        <taxon>Pterygota</taxon>
        <taxon>Neoptera</taxon>
        <taxon>Endopterygota</taxon>
        <taxon>Diptera</taxon>
        <taxon>Brachycera</taxon>
        <taxon>Muscomorpha</taxon>
        <taxon>Hippoboscoidea</taxon>
        <taxon>Glossinidae</taxon>
        <taxon>Glossina</taxon>
    </lineage>
</organism>
<proteinExistence type="inferred from homology"/>
<keyword evidence="4" id="KW-0539">Nucleus</keyword>
<feature type="domain" description="DEAD/DEAH-box helicase" evidence="5">
    <location>
        <begin position="14"/>
        <end position="93"/>
    </location>
</feature>
<evidence type="ECO:0000259" key="5">
    <source>
        <dbReference type="Pfam" id="PF00270"/>
    </source>
</evidence>
<keyword evidence="7" id="KW-1185">Reference proteome</keyword>
<dbReference type="GO" id="GO:0000724">
    <property type="term" value="P:double-strand break repair via homologous recombination"/>
    <property type="evidence" value="ECO:0007669"/>
    <property type="project" value="TreeGrafter"/>
</dbReference>
<dbReference type="VEuPathDB" id="VectorBase:GBRI018594"/>
<dbReference type="GO" id="GO:0005694">
    <property type="term" value="C:chromosome"/>
    <property type="evidence" value="ECO:0007669"/>
    <property type="project" value="TreeGrafter"/>
</dbReference>
<dbReference type="EnsemblMetazoa" id="GBRI018594-RA">
    <property type="protein sequence ID" value="GBRI018594-PA"/>
    <property type="gene ID" value="GBRI018594"/>
</dbReference>
<dbReference type="Pfam" id="PF00270">
    <property type="entry name" value="DEAD"/>
    <property type="match status" value="1"/>
</dbReference>
<evidence type="ECO:0000256" key="1">
    <source>
        <dbReference type="ARBA" id="ARBA00005446"/>
    </source>
</evidence>
<accession>A0A1A9WG72</accession>
<dbReference type="InterPro" id="IPR011545">
    <property type="entry name" value="DEAD/DEAH_box_helicase_dom"/>
</dbReference>
<dbReference type="GO" id="GO:0009378">
    <property type="term" value="F:four-way junction helicase activity"/>
    <property type="evidence" value="ECO:0007669"/>
    <property type="project" value="TreeGrafter"/>
</dbReference>
<dbReference type="STRING" id="37001.A0A1A9WG72"/>
<evidence type="ECO:0000256" key="4">
    <source>
        <dbReference type="ARBA" id="ARBA00023242"/>
    </source>
</evidence>
<dbReference type="Gene3D" id="3.40.50.300">
    <property type="entry name" value="P-loop containing nucleotide triphosphate hydrolases"/>
    <property type="match status" value="1"/>
</dbReference>
<dbReference type="Proteomes" id="UP000091820">
    <property type="component" value="Unassembled WGS sequence"/>
</dbReference>
<dbReference type="SUPFAM" id="SSF52540">
    <property type="entry name" value="P-loop containing nucleoside triphosphate hydrolases"/>
    <property type="match status" value="1"/>
</dbReference>
<reference evidence="7" key="1">
    <citation type="submission" date="2014-03" db="EMBL/GenBank/DDBJ databases">
        <authorList>
            <person name="Aksoy S."/>
            <person name="Warren W."/>
            <person name="Wilson R.K."/>
        </authorList>
    </citation>
    <scope>NUCLEOTIDE SEQUENCE [LARGE SCALE GENOMIC DNA]</scope>
    <source>
        <strain evidence="7">IAEA</strain>
    </source>
</reference>
<dbReference type="InterPro" id="IPR027417">
    <property type="entry name" value="P-loop_NTPase"/>
</dbReference>
<evidence type="ECO:0000313" key="7">
    <source>
        <dbReference type="Proteomes" id="UP000091820"/>
    </source>
</evidence>